<dbReference type="InterPro" id="IPR000571">
    <property type="entry name" value="Znf_CCCH"/>
</dbReference>
<keyword evidence="1 5" id="KW-0479">Metal-binding</keyword>
<dbReference type="InterPro" id="IPR036855">
    <property type="entry name" value="Znf_CCCH_sf"/>
</dbReference>
<dbReference type="Gene3D" id="4.10.1000.10">
    <property type="entry name" value="Zinc finger, CCCH-type"/>
    <property type="match status" value="2"/>
</dbReference>
<gene>
    <name evidence="8" type="primary">LEE1</name>
    <name evidence="8" type="ORF">SNEC2469_LOCUS13794</name>
</gene>
<evidence type="ECO:0000313" key="9">
    <source>
        <dbReference type="Proteomes" id="UP000601435"/>
    </source>
</evidence>
<dbReference type="InterPro" id="IPR045072">
    <property type="entry name" value="MKRN-like"/>
</dbReference>
<feature type="zinc finger region" description="C3H1-type" evidence="5">
    <location>
        <begin position="62"/>
        <end position="90"/>
    </location>
</feature>
<evidence type="ECO:0000259" key="7">
    <source>
        <dbReference type="PROSITE" id="PS50103"/>
    </source>
</evidence>
<evidence type="ECO:0000256" key="5">
    <source>
        <dbReference type="PROSITE-ProRule" id="PRU00723"/>
    </source>
</evidence>
<dbReference type="PROSITE" id="PS50103">
    <property type="entry name" value="ZF_C3H1"/>
    <property type="match status" value="2"/>
</dbReference>
<dbReference type="GO" id="GO:0008270">
    <property type="term" value="F:zinc ion binding"/>
    <property type="evidence" value="ECO:0007669"/>
    <property type="project" value="UniProtKB-KW"/>
</dbReference>
<feature type="domain" description="C3H1-type" evidence="7">
    <location>
        <begin position="27"/>
        <end position="54"/>
    </location>
</feature>
<comment type="caution">
    <text evidence="8">The sequence shown here is derived from an EMBL/GenBank/DDBJ whole genome shotgun (WGS) entry which is preliminary data.</text>
</comment>
<dbReference type="AlphaFoldDB" id="A0A812SHZ2"/>
<evidence type="ECO:0000256" key="4">
    <source>
        <dbReference type="ARBA" id="ARBA00022833"/>
    </source>
</evidence>
<feature type="compositionally biased region" description="Low complexity" evidence="6">
    <location>
        <begin position="91"/>
        <end position="101"/>
    </location>
</feature>
<evidence type="ECO:0000256" key="2">
    <source>
        <dbReference type="ARBA" id="ARBA00022737"/>
    </source>
</evidence>
<evidence type="ECO:0000256" key="1">
    <source>
        <dbReference type="ARBA" id="ARBA00022723"/>
    </source>
</evidence>
<dbReference type="GO" id="GO:0061630">
    <property type="term" value="F:ubiquitin protein ligase activity"/>
    <property type="evidence" value="ECO:0007669"/>
    <property type="project" value="InterPro"/>
</dbReference>
<dbReference type="EMBL" id="CAJNJA010022036">
    <property type="protein sequence ID" value="CAE7485846.1"/>
    <property type="molecule type" value="Genomic_DNA"/>
</dbReference>
<feature type="region of interest" description="Disordered" evidence="6">
    <location>
        <begin position="89"/>
        <end position="111"/>
    </location>
</feature>
<dbReference type="SUPFAM" id="SSF90229">
    <property type="entry name" value="CCCH zinc finger"/>
    <property type="match status" value="2"/>
</dbReference>
<feature type="zinc finger region" description="C3H1-type" evidence="5">
    <location>
        <begin position="27"/>
        <end position="54"/>
    </location>
</feature>
<dbReference type="PANTHER" id="PTHR11224:SF10">
    <property type="entry name" value="IP09428P-RELATED"/>
    <property type="match status" value="1"/>
</dbReference>
<evidence type="ECO:0000313" key="8">
    <source>
        <dbReference type="EMBL" id="CAE7485846.1"/>
    </source>
</evidence>
<keyword evidence="3 5" id="KW-0863">Zinc-finger</keyword>
<proteinExistence type="predicted"/>
<protein>
    <submittedName>
        <fullName evidence="8">LEE1 protein</fullName>
    </submittedName>
</protein>
<dbReference type="Proteomes" id="UP000601435">
    <property type="component" value="Unassembled WGS sequence"/>
</dbReference>
<dbReference type="SMART" id="SM00356">
    <property type="entry name" value="ZnF_C3H1"/>
    <property type="match status" value="2"/>
</dbReference>
<dbReference type="PANTHER" id="PTHR11224">
    <property type="entry name" value="MAKORIN-RELATED"/>
    <property type="match status" value="1"/>
</dbReference>
<keyword evidence="2" id="KW-0677">Repeat</keyword>
<accession>A0A812SHZ2</accession>
<keyword evidence="4 5" id="KW-0862">Zinc</keyword>
<organism evidence="8 9">
    <name type="scientific">Symbiodinium necroappetens</name>
    <dbReference type="NCBI Taxonomy" id="1628268"/>
    <lineage>
        <taxon>Eukaryota</taxon>
        <taxon>Sar</taxon>
        <taxon>Alveolata</taxon>
        <taxon>Dinophyceae</taxon>
        <taxon>Suessiales</taxon>
        <taxon>Symbiodiniaceae</taxon>
        <taxon>Symbiodinium</taxon>
    </lineage>
</organism>
<feature type="domain" description="C3H1-type" evidence="7">
    <location>
        <begin position="62"/>
        <end position="90"/>
    </location>
</feature>
<name>A0A812SHZ2_9DINO</name>
<dbReference type="Pfam" id="PF18044">
    <property type="entry name" value="zf-CCCH_4"/>
    <property type="match status" value="1"/>
</dbReference>
<dbReference type="InterPro" id="IPR041367">
    <property type="entry name" value="Znf-CCCH_4"/>
</dbReference>
<sequence>MTDVQSNRRARRAQRALESHEGGLPSLKFTTMCKFHLMNKCVRGSSCTFAHDESQLRGKPDLTGTKICRFFATGRPCRYGSRCTHAHALAESSESTTSTSAGEEEEEDSPRYVHVPGLTSMSSMPLSKDIPPQMNIQGIPAERVQLLAALRVLDTWVNQCAVLIAKETPQL</sequence>
<keyword evidence="9" id="KW-1185">Reference proteome</keyword>
<evidence type="ECO:0000256" key="3">
    <source>
        <dbReference type="ARBA" id="ARBA00022771"/>
    </source>
</evidence>
<evidence type="ECO:0000256" key="6">
    <source>
        <dbReference type="SAM" id="MobiDB-lite"/>
    </source>
</evidence>
<dbReference type="GO" id="GO:0000209">
    <property type="term" value="P:protein polyubiquitination"/>
    <property type="evidence" value="ECO:0007669"/>
    <property type="project" value="InterPro"/>
</dbReference>
<dbReference type="OrthoDB" id="415459at2759"/>
<reference evidence="8" key="1">
    <citation type="submission" date="2021-02" db="EMBL/GenBank/DDBJ databases">
        <authorList>
            <person name="Dougan E. K."/>
            <person name="Rhodes N."/>
            <person name="Thang M."/>
            <person name="Chan C."/>
        </authorList>
    </citation>
    <scope>NUCLEOTIDE SEQUENCE</scope>
</reference>